<dbReference type="SUPFAM" id="SSF53597">
    <property type="entry name" value="Dihydrofolate reductase-like"/>
    <property type="match status" value="1"/>
</dbReference>
<comment type="pathway">
    <text evidence="1">Cofactor biosynthesis; riboflavin biosynthesis.</text>
</comment>
<dbReference type="InterPro" id="IPR002734">
    <property type="entry name" value="RibDG_C"/>
</dbReference>
<proteinExistence type="predicted"/>
<dbReference type="EMBL" id="BAAANO010000013">
    <property type="protein sequence ID" value="GAA2006049.1"/>
    <property type="molecule type" value="Genomic_DNA"/>
</dbReference>
<dbReference type="RefSeq" id="WP_344308423.1">
    <property type="nucleotide sequence ID" value="NZ_BAAANO010000013.1"/>
</dbReference>
<keyword evidence="2" id="KW-0521">NADP</keyword>
<evidence type="ECO:0000313" key="6">
    <source>
        <dbReference type="Proteomes" id="UP001500755"/>
    </source>
</evidence>
<feature type="domain" description="Bacterial bifunctional deaminase-reductase C-terminal" evidence="4">
    <location>
        <begin position="57"/>
        <end position="277"/>
    </location>
</feature>
<gene>
    <name evidence="5" type="ORF">GCM10009755_15010</name>
</gene>
<dbReference type="Pfam" id="PF01872">
    <property type="entry name" value="RibD_C"/>
    <property type="match status" value="1"/>
</dbReference>
<keyword evidence="3" id="KW-0560">Oxidoreductase</keyword>
<reference evidence="6" key="1">
    <citation type="journal article" date="2019" name="Int. J. Syst. Evol. Microbiol.">
        <title>The Global Catalogue of Microorganisms (GCM) 10K type strain sequencing project: providing services to taxonomists for standard genome sequencing and annotation.</title>
        <authorList>
            <consortium name="The Broad Institute Genomics Platform"/>
            <consortium name="The Broad Institute Genome Sequencing Center for Infectious Disease"/>
            <person name="Wu L."/>
            <person name="Ma J."/>
        </authorList>
    </citation>
    <scope>NUCLEOTIDE SEQUENCE [LARGE SCALE GENOMIC DNA]</scope>
    <source>
        <strain evidence="6">JCM 14546</strain>
    </source>
</reference>
<dbReference type="Gene3D" id="3.40.430.10">
    <property type="entry name" value="Dihydrofolate Reductase, subunit A"/>
    <property type="match status" value="1"/>
</dbReference>
<keyword evidence="6" id="KW-1185">Reference proteome</keyword>
<accession>A0ABP5ESK9</accession>
<dbReference type="InterPro" id="IPR050765">
    <property type="entry name" value="Riboflavin_Biosynth_HTPR"/>
</dbReference>
<name>A0ABP5ESK9_9MICO</name>
<evidence type="ECO:0000313" key="5">
    <source>
        <dbReference type="EMBL" id="GAA2006049.1"/>
    </source>
</evidence>
<evidence type="ECO:0000256" key="1">
    <source>
        <dbReference type="ARBA" id="ARBA00005104"/>
    </source>
</evidence>
<organism evidence="5 6">
    <name type="scientific">Brevibacterium samyangense</name>
    <dbReference type="NCBI Taxonomy" id="366888"/>
    <lineage>
        <taxon>Bacteria</taxon>
        <taxon>Bacillati</taxon>
        <taxon>Actinomycetota</taxon>
        <taxon>Actinomycetes</taxon>
        <taxon>Micrococcales</taxon>
        <taxon>Brevibacteriaceae</taxon>
        <taxon>Brevibacterium</taxon>
    </lineage>
</organism>
<dbReference type="InterPro" id="IPR024072">
    <property type="entry name" value="DHFR-like_dom_sf"/>
</dbReference>
<comment type="caution">
    <text evidence="5">The sequence shown here is derived from an EMBL/GenBank/DDBJ whole genome shotgun (WGS) entry which is preliminary data.</text>
</comment>
<protein>
    <recommendedName>
        <fullName evidence="4">Bacterial bifunctional deaminase-reductase C-terminal domain-containing protein</fullName>
    </recommendedName>
</protein>
<evidence type="ECO:0000259" key="4">
    <source>
        <dbReference type="Pfam" id="PF01872"/>
    </source>
</evidence>
<dbReference type="Proteomes" id="UP001500755">
    <property type="component" value="Unassembled WGS sequence"/>
</dbReference>
<dbReference type="PANTHER" id="PTHR38011">
    <property type="entry name" value="DIHYDROFOLATE REDUCTASE FAMILY PROTEIN (AFU_ORTHOLOGUE AFUA_8G06820)"/>
    <property type="match status" value="1"/>
</dbReference>
<evidence type="ECO:0000256" key="2">
    <source>
        <dbReference type="ARBA" id="ARBA00022857"/>
    </source>
</evidence>
<evidence type="ECO:0000256" key="3">
    <source>
        <dbReference type="ARBA" id="ARBA00023002"/>
    </source>
</evidence>
<sequence length="290" mass="31095">MTDDSNVIQLSAHSKAAPQAELVQIHPEFRPLPPEHDETALVDLYDSLDPGPYGVRVQANFVQTVDGAVVGGDGRSGSISSPADKRVFSVLRSLADAVVVGAGTARAEGYTRLSPKPRHLAQRRLRQQDDVPALVLVTRSGRIDIERLEVAGNSPVIVHTTTRAEAELTRLRSFCGTENVVVHEDHEEHDGVPPLAVLEDLAGRGFVRILTEGGPALMHAWVCAGAVDELCLTVSPLLVGTPRAAEEDIDGTGPAPSRLLGDLPLPEVVRVRLMSSLTDGATIIQRYSLR</sequence>
<dbReference type="PANTHER" id="PTHR38011:SF7">
    <property type="entry name" value="2,5-DIAMINO-6-RIBOSYLAMINO-4(3H)-PYRIMIDINONE 5'-PHOSPHATE REDUCTASE"/>
    <property type="match status" value="1"/>
</dbReference>